<feature type="compositionally biased region" description="Gly residues" evidence="1">
    <location>
        <begin position="34"/>
        <end position="48"/>
    </location>
</feature>
<reference evidence="2" key="1">
    <citation type="submission" date="2021-01" db="EMBL/GenBank/DDBJ databases">
        <authorList>
            <person name="Corre E."/>
            <person name="Pelletier E."/>
            <person name="Niang G."/>
            <person name="Scheremetjew M."/>
            <person name="Finn R."/>
            <person name="Kale V."/>
            <person name="Holt S."/>
            <person name="Cochrane G."/>
            <person name="Meng A."/>
            <person name="Brown T."/>
            <person name="Cohen L."/>
        </authorList>
    </citation>
    <scope>NUCLEOTIDE SEQUENCE</scope>
    <source>
        <strain evidence="2">CCMP1594</strain>
    </source>
</reference>
<dbReference type="AlphaFoldDB" id="A0A7S4GG48"/>
<evidence type="ECO:0000256" key="1">
    <source>
        <dbReference type="SAM" id="MobiDB-lite"/>
    </source>
</evidence>
<feature type="region of interest" description="Disordered" evidence="1">
    <location>
        <begin position="1"/>
        <end position="70"/>
    </location>
</feature>
<protein>
    <submittedName>
        <fullName evidence="2">Uncharacterized protein</fullName>
    </submittedName>
</protein>
<evidence type="ECO:0000313" key="2">
    <source>
        <dbReference type="EMBL" id="CAE0836071.1"/>
    </source>
</evidence>
<dbReference type="EMBL" id="HBJA01137802">
    <property type="protein sequence ID" value="CAE0836071.1"/>
    <property type="molecule type" value="Transcribed_RNA"/>
</dbReference>
<proteinExistence type="predicted"/>
<sequence length="106" mass="10951">MTMRGHTDREVGPTPGGGGASRWNSGSAFREVVKGGGRQSLRGMGGSGPRMSVAVTGPGSPPGGSSGPERIVAARTGVRRNGQRRFGVHQTRIWVELALGTKRGKA</sequence>
<feature type="compositionally biased region" description="Basic and acidic residues" evidence="1">
    <location>
        <begin position="1"/>
        <end position="11"/>
    </location>
</feature>
<organism evidence="2">
    <name type="scientific">Eutreptiella gymnastica</name>
    <dbReference type="NCBI Taxonomy" id="73025"/>
    <lineage>
        <taxon>Eukaryota</taxon>
        <taxon>Discoba</taxon>
        <taxon>Euglenozoa</taxon>
        <taxon>Euglenida</taxon>
        <taxon>Spirocuta</taxon>
        <taxon>Euglenophyceae</taxon>
        <taxon>Eutreptiales</taxon>
        <taxon>Eutreptiaceae</taxon>
        <taxon>Eutreptiella</taxon>
    </lineage>
</organism>
<gene>
    <name evidence="2" type="ORF">EGYM00163_LOCUS47425</name>
</gene>
<name>A0A7S4GG48_9EUGL</name>
<accession>A0A7S4GG48</accession>